<comment type="similarity">
    <text evidence="1">Belongs to the disease resistance NB-LRR family.</text>
</comment>
<accession>A0AA88UMZ2</accession>
<evidence type="ECO:0000259" key="9">
    <source>
        <dbReference type="Pfam" id="PF23598"/>
    </source>
</evidence>
<dbReference type="PANTHER" id="PTHR33463:SF204">
    <property type="entry name" value="NB-ARC DOMAIN-CONTAINING PROTEIN"/>
    <property type="match status" value="1"/>
</dbReference>
<evidence type="ECO:0000313" key="10">
    <source>
        <dbReference type="EMBL" id="KAK2991094.1"/>
    </source>
</evidence>
<comment type="caution">
    <text evidence="10">The sequence shown here is derived from an EMBL/GenBank/DDBJ whole genome shotgun (WGS) entry which is preliminary data.</text>
</comment>
<feature type="domain" description="Disease resistance R13L4/SHOC-2-like LRR" evidence="9">
    <location>
        <begin position="551"/>
        <end position="848"/>
    </location>
</feature>
<evidence type="ECO:0000256" key="4">
    <source>
        <dbReference type="ARBA" id="ARBA00022741"/>
    </source>
</evidence>
<evidence type="ECO:0000256" key="1">
    <source>
        <dbReference type="ARBA" id="ARBA00008894"/>
    </source>
</evidence>
<dbReference type="EMBL" id="JAVXUO010000577">
    <property type="protein sequence ID" value="KAK2991094.1"/>
    <property type="molecule type" value="Genomic_DNA"/>
</dbReference>
<keyword evidence="7" id="KW-0175">Coiled coil</keyword>
<dbReference type="Pfam" id="PF23598">
    <property type="entry name" value="LRR_14"/>
    <property type="match status" value="1"/>
</dbReference>
<evidence type="ECO:0000313" key="11">
    <source>
        <dbReference type="Proteomes" id="UP001187471"/>
    </source>
</evidence>
<dbReference type="FunFam" id="1.10.10.10:FF:000322">
    <property type="entry name" value="Probable disease resistance protein At1g63360"/>
    <property type="match status" value="1"/>
</dbReference>
<evidence type="ECO:0000256" key="5">
    <source>
        <dbReference type="ARBA" id="ARBA00022821"/>
    </source>
</evidence>
<evidence type="ECO:0000256" key="7">
    <source>
        <dbReference type="SAM" id="Coils"/>
    </source>
</evidence>
<keyword evidence="11" id="KW-1185">Reference proteome</keyword>
<dbReference type="InterPro" id="IPR003591">
    <property type="entry name" value="Leu-rich_rpt_typical-subtyp"/>
</dbReference>
<dbReference type="SUPFAM" id="SSF52058">
    <property type="entry name" value="L domain-like"/>
    <property type="match status" value="1"/>
</dbReference>
<keyword evidence="3" id="KW-0677">Repeat</keyword>
<reference evidence="10" key="1">
    <citation type="submission" date="2022-12" db="EMBL/GenBank/DDBJ databases">
        <title>Draft genome assemblies for two species of Escallonia (Escalloniales).</title>
        <authorList>
            <person name="Chanderbali A."/>
            <person name="Dervinis C."/>
            <person name="Anghel I."/>
            <person name="Soltis D."/>
            <person name="Soltis P."/>
            <person name="Zapata F."/>
        </authorList>
    </citation>
    <scope>NUCLEOTIDE SEQUENCE</scope>
    <source>
        <strain evidence="10">UCBG92.1500</strain>
        <tissue evidence="10">Leaf</tissue>
    </source>
</reference>
<dbReference type="InterPro" id="IPR032675">
    <property type="entry name" value="LRR_dom_sf"/>
</dbReference>
<dbReference type="Pfam" id="PF00931">
    <property type="entry name" value="NB-ARC"/>
    <property type="match status" value="1"/>
</dbReference>
<keyword evidence="5" id="KW-0611">Plant defense</keyword>
<dbReference type="InterPro" id="IPR027417">
    <property type="entry name" value="P-loop_NTPase"/>
</dbReference>
<dbReference type="Gene3D" id="1.10.8.430">
    <property type="entry name" value="Helical domain of apoptotic protease-activating factors"/>
    <property type="match status" value="1"/>
</dbReference>
<evidence type="ECO:0000259" key="8">
    <source>
        <dbReference type="Pfam" id="PF00931"/>
    </source>
</evidence>
<dbReference type="AlphaFoldDB" id="A0AA88UMZ2"/>
<feature type="coiled-coil region" evidence="7">
    <location>
        <begin position="25"/>
        <end position="59"/>
    </location>
</feature>
<dbReference type="InterPro" id="IPR050905">
    <property type="entry name" value="Plant_NBS-LRR"/>
</dbReference>
<keyword evidence="2" id="KW-0433">Leucine-rich repeat</keyword>
<evidence type="ECO:0000256" key="6">
    <source>
        <dbReference type="ARBA" id="ARBA00022840"/>
    </source>
</evidence>
<dbReference type="PANTHER" id="PTHR33463">
    <property type="entry name" value="NB-ARC DOMAIN-CONTAINING PROTEIN-RELATED"/>
    <property type="match status" value="1"/>
</dbReference>
<keyword evidence="4" id="KW-0547">Nucleotide-binding</keyword>
<gene>
    <name evidence="10" type="ORF">RJ640_021558</name>
</gene>
<feature type="domain" description="NB-ARC" evidence="8">
    <location>
        <begin position="155"/>
        <end position="318"/>
    </location>
</feature>
<evidence type="ECO:0000256" key="3">
    <source>
        <dbReference type="ARBA" id="ARBA00022737"/>
    </source>
</evidence>
<dbReference type="SUPFAM" id="SSF52540">
    <property type="entry name" value="P-loop containing nucleoside triphosphate hydrolases"/>
    <property type="match status" value="1"/>
</dbReference>
<dbReference type="InterPro" id="IPR002182">
    <property type="entry name" value="NB-ARC"/>
</dbReference>
<proteinExistence type="inferred from homology"/>
<dbReference type="Gene3D" id="3.80.10.10">
    <property type="entry name" value="Ribonuclease Inhibitor"/>
    <property type="match status" value="2"/>
</dbReference>
<dbReference type="Gene3D" id="3.40.50.300">
    <property type="entry name" value="P-loop containing nucleotide triphosphate hydrolases"/>
    <property type="match status" value="1"/>
</dbReference>
<dbReference type="GO" id="GO:0005524">
    <property type="term" value="F:ATP binding"/>
    <property type="evidence" value="ECO:0007669"/>
    <property type="project" value="UniProtKB-KW"/>
</dbReference>
<keyword evidence="6" id="KW-0067">ATP-binding</keyword>
<organism evidence="10 11">
    <name type="scientific">Escallonia rubra</name>
    <dbReference type="NCBI Taxonomy" id="112253"/>
    <lineage>
        <taxon>Eukaryota</taxon>
        <taxon>Viridiplantae</taxon>
        <taxon>Streptophyta</taxon>
        <taxon>Embryophyta</taxon>
        <taxon>Tracheophyta</taxon>
        <taxon>Spermatophyta</taxon>
        <taxon>Magnoliopsida</taxon>
        <taxon>eudicotyledons</taxon>
        <taxon>Gunneridae</taxon>
        <taxon>Pentapetalae</taxon>
        <taxon>asterids</taxon>
        <taxon>campanulids</taxon>
        <taxon>Escalloniales</taxon>
        <taxon>Escalloniaceae</taxon>
        <taxon>Escallonia</taxon>
    </lineage>
</organism>
<dbReference type="InterPro" id="IPR042197">
    <property type="entry name" value="Apaf_helical"/>
</dbReference>
<protein>
    <recommendedName>
        <fullName evidence="12">AAA+ ATPase domain-containing protein</fullName>
    </recommendedName>
</protein>
<dbReference type="Proteomes" id="UP001187471">
    <property type="component" value="Unassembled WGS sequence"/>
</dbReference>
<dbReference type="FunFam" id="1.10.8.430:FF:000003">
    <property type="entry name" value="Probable disease resistance protein At5g66910"/>
    <property type="match status" value="1"/>
</dbReference>
<dbReference type="InterPro" id="IPR055414">
    <property type="entry name" value="LRR_R13L4/SHOC2-like"/>
</dbReference>
<dbReference type="PRINTS" id="PR00364">
    <property type="entry name" value="DISEASERSIST"/>
</dbReference>
<dbReference type="GO" id="GO:0043531">
    <property type="term" value="F:ADP binding"/>
    <property type="evidence" value="ECO:0007669"/>
    <property type="project" value="InterPro"/>
</dbReference>
<dbReference type="GO" id="GO:0051607">
    <property type="term" value="P:defense response to virus"/>
    <property type="evidence" value="ECO:0007669"/>
    <property type="project" value="UniProtKB-ARBA"/>
</dbReference>
<evidence type="ECO:0000256" key="2">
    <source>
        <dbReference type="ARBA" id="ARBA00022614"/>
    </source>
</evidence>
<name>A0AA88UMZ2_9ASTE</name>
<evidence type="ECO:0008006" key="12">
    <source>
        <dbReference type="Google" id="ProtNLM"/>
    </source>
</evidence>
<sequence>MEIVAPLISLIGTLADSIVTRITATVSLDQSIQSLRNALEELMEARDDLRRRVDQAESMGLTRTNQVRGWLERAEKVEAQVGLIIRTGELERRCCWCCNANCCLRYKLTHEVRRQLRVINDHKNNKILGGNVADQSLLVPVEEIPSRPTIGLEVMLEKARSLLREEEVGIIGIYGMGGVGKTTLLKSINNNFLSRNHDFDVVIWAVVSKDFVAENIQQAIGGRLGLSWDETEIQEQRASSIYKVLRRKKFLLLLDDVWEGIDLEKIGIPIPDKENKCKVAFTARSMDVCSDMDAHCKLKVDFLKEEAAWQLFGNKVGRSGILNSPSIKPYAETIVRKCGGLPLALITIGRAMANKETEDDWRYAVDMLNSSPSEVRGMTDVFTLLKFSYDNLGNDTMRLFLLYCSLYPEGYSVEIEQLVEYWAGEVLLDSIYDGNVRNMGHAIVGSLKVACFLETGEEDSQVKMHDVVRSFALWIASECGQNENKHVVRVSAGLTEAPTVDNWEEAHRISLFDNEIAELSEIPFCPRLSTLLLQWNTGLSKISDGFFQFMPVLKVLDLSLTSIREIPGSICKLPELRHLDLSGTKLSTLPRELGCLEKLRHLDLRRTPYLTTVPREAVSGLRQLRVLNFYYSYGCWEVQDSQSENEVGFSDLDSLQHLTTLGITVTELTILKRLDAYKSLLKCIQYLYICECEGLRSLQISSTAGGERLRRLSINNCCDLNYLVVSSEAGKHWLPSLEVLALHRLPSLTTVWRNPVTQGCLKNLCSINIWYCHKLKNISWVLQLPKLKLVYLFYCKRMEQVTSEDAVIEEDAKAFPCLKTLSIRDLPELTSICHRPMAFPALERIAVIDCPQLKKLPLKVSGLSRLPTVYGDKEWWDKLEWEEASTGSVFLPHFMAT</sequence>
<dbReference type="SMART" id="SM00369">
    <property type="entry name" value="LRR_TYP"/>
    <property type="match status" value="3"/>
</dbReference>
<dbReference type="FunFam" id="3.40.50.300:FF:001091">
    <property type="entry name" value="Probable disease resistance protein At1g61300"/>
    <property type="match status" value="1"/>
</dbReference>